<organism evidence="1 2">
    <name type="scientific">Umbelopsis ramanniana AG</name>
    <dbReference type="NCBI Taxonomy" id="1314678"/>
    <lineage>
        <taxon>Eukaryota</taxon>
        <taxon>Fungi</taxon>
        <taxon>Fungi incertae sedis</taxon>
        <taxon>Mucoromycota</taxon>
        <taxon>Mucoromycotina</taxon>
        <taxon>Umbelopsidomycetes</taxon>
        <taxon>Umbelopsidales</taxon>
        <taxon>Umbelopsidaceae</taxon>
        <taxon>Umbelopsis</taxon>
    </lineage>
</organism>
<keyword evidence="2" id="KW-1185">Reference proteome</keyword>
<dbReference type="RefSeq" id="XP_051441610.1">
    <property type="nucleotide sequence ID" value="XM_051591404.1"/>
</dbReference>
<accession>A0AAD5E3A7</accession>
<evidence type="ECO:0000313" key="2">
    <source>
        <dbReference type="Proteomes" id="UP001206595"/>
    </source>
</evidence>
<reference evidence="1" key="2">
    <citation type="journal article" date="2022" name="Proc. Natl. Acad. Sci. U.S.A.">
        <title>Diploid-dominant life cycles characterize the early evolution of Fungi.</title>
        <authorList>
            <person name="Amses K.R."/>
            <person name="Simmons D.R."/>
            <person name="Longcore J.E."/>
            <person name="Mondo S.J."/>
            <person name="Seto K."/>
            <person name="Jeronimo G.H."/>
            <person name="Bonds A.E."/>
            <person name="Quandt C.A."/>
            <person name="Davis W.J."/>
            <person name="Chang Y."/>
            <person name="Federici B.A."/>
            <person name="Kuo A."/>
            <person name="LaButti K."/>
            <person name="Pangilinan J."/>
            <person name="Andreopoulos W."/>
            <person name="Tritt A."/>
            <person name="Riley R."/>
            <person name="Hundley H."/>
            <person name="Johnson J."/>
            <person name="Lipzen A."/>
            <person name="Barry K."/>
            <person name="Lang B.F."/>
            <person name="Cuomo C.A."/>
            <person name="Buchler N.E."/>
            <person name="Grigoriev I.V."/>
            <person name="Spatafora J.W."/>
            <person name="Stajich J.E."/>
            <person name="James T.Y."/>
        </authorList>
    </citation>
    <scope>NUCLEOTIDE SEQUENCE</scope>
    <source>
        <strain evidence="1">AG</strain>
    </source>
</reference>
<proteinExistence type="predicted"/>
<reference evidence="1" key="1">
    <citation type="submission" date="2021-06" db="EMBL/GenBank/DDBJ databases">
        <authorList>
            <consortium name="DOE Joint Genome Institute"/>
            <person name="Mondo S.J."/>
            <person name="Amses K.R."/>
            <person name="Simmons D.R."/>
            <person name="Longcore J.E."/>
            <person name="Seto K."/>
            <person name="Alves G.H."/>
            <person name="Bonds A.E."/>
            <person name="Quandt C.A."/>
            <person name="Davis W.J."/>
            <person name="Chang Y."/>
            <person name="Letcher P.M."/>
            <person name="Powell M.J."/>
            <person name="Kuo A."/>
            <person name="Labutti K."/>
            <person name="Pangilinan J."/>
            <person name="Andreopoulos W."/>
            <person name="Tritt A."/>
            <person name="Riley R."/>
            <person name="Hundley H."/>
            <person name="Johnson J."/>
            <person name="Lipzen A."/>
            <person name="Barry K."/>
            <person name="Berbee M.L."/>
            <person name="Buchler N.E."/>
            <person name="Grigoriev I.V."/>
            <person name="Spatafora J.W."/>
            <person name="Stajich J.E."/>
            <person name="James T.Y."/>
        </authorList>
    </citation>
    <scope>NUCLEOTIDE SEQUENCE</scope>
    <source>
        <strain evidence="1">AG</strain>
    </source>
</reference>
<dbReference type="AlphaFoldDB" id="A0AAD5E3A7"/>
<evidence type="ECO:0000313" key="1">
    <source>
        <dbReference type="EMBL" id="KAI8576606.1"/>
    </source>
</evidence>
<name>A0AAD5E3A7_UMBRA</name>
<dbReference type="GeneID" id="75916747"/>
<protein>
    <submittedName>
        <fullName evidence="1">Uncharacterized protein</fullName>
    </submittedName>
</protein>
<gene>
    <name evidence="1" type="ORF">K450DRAFT_255824</name>
</gene>
<comment type="caution">
    <text evidence="1">The sequence shown here is derived from an EMBL/GenBank/DDBJ whole genome shotgun (WGS) entry which is preliminary data.</text>
</comment>
<dbReference type="EMBL" id="MU620952">
    <property type="protein sequence ID" value="KAI8576606.1"/>
    <property type="molecule type" value="Genomic_DNA"/>
</dbReference>
<sequence length="71" mass="8299">MATAVYRRARRCCRGNLSLYNLAFTGENEHYCSPLRTYLSVELMPHRVVEFKSFIPGDDDHETVGEYDIRK</sequence>
<dbReference type="Proteomes" id="UP001206595">
    <property type="component" value="Unassembled WGS sequence"/>
</dbReference>